<evidence type="ECO:0000259" key="1">
    <source>
        <dbReference type="Pfam" id="PF11784"/>
    </source>
</evidence>
<dbReference type="InterPro" id="IPR025103">
    <property type="entry name" value="DUF4011"/>
</dbReference>
<dbReference type="InterPro" id="IPR011335">
    <property type="entry name" value="Restrct_endonuc-II-like"/>
</dbReference>
<dbReference type="Pfam" id="PF13086">
    <property type="entry name" value="AAA_11"/>
    <property type="match status" value="2"/>
</dbReference>
<dbReference type="InterPro" id="IPR045055">
    <property type="entry name" value="DNA2/NAM7-like"/>
</dbReference>
<dbReference type="InterPro" id="IPR049468">
    <property type="entry name" value="Restrct_endonuc-II-like_dom"/>
</dbReference>
<evidence type="ECO:0000259" key="2">
    <source>
        <dbReference type="Pfam" id="PF13086"/>
    </source>
</evidence>
<dbReference type="Pfam" id="PF13087">
    <property type="entry name" value="AAA_12"/>
    <property type="match status" value="1"/>
</dbReference>
<feature type="domain" description="DNA2/NAM7 helicase-like C-terminal" evidence="3">
    <location>
        <begin position="1379"/>
        <end position="1566"/>
    </location>
</feature>
<dbReference type="PANTHER" id="PTHR10887">
    <property type="entry name" value="DNA2/NAM7 HELICASE FAMILY"/>
    <property type="match status" value="1"/>
</dbReference>
<evidence type="ECO:0000259" key="3">
    <source>
        <dbReference type="Pfam" id="PF13087"/>
    </source>
</evidence>
<dbReference type="Gene3D" id="3.40.50.300">
    <property type="entry name" value="P-loop containing nucleotide triphosphate hydrolases"/>
    <property type="match status" value="3"/>
</dbReference>
<dbReference type="InterPro" id="IPR021754">
    <property type="entry name" value="DUF3320"/>
</dbReference>
<organism evidence="5 6">
    <name type="scientific">Pontibacter burrus</name>
    <dbReference type="NCBI Taxonomy" id="2704466"/>
    <lineage>
        <taxon>Bacteria</taxon>
        <taxon>Pseudomonadati</taxon>
        <taxon>Bacteroidota</taxon>
        <taxon>Cytophagia</taxon>
        <taxon>Cytophagales</taxon>
        <taxon>Hymenobacteraceae</taxon>
        <taxon>Pontibacter</taxon>
    </lineage>
</organism>
<keyword evidence="6" id="KW-1185">Reference proteome</keyword>
<feature type="domain" description="DNA2/NAM7 helicase helicase" evidence="2">
    <location>
        <begin position="1309"/>
        <end position="1355"/>
    </location>
</feature>
<protein>
    <submittedName>
        <fullName evidence="5">DUF3320 domain-containing protein</fullName>
    </submittedName>
</protein>
<dbReference type="Pfam" id="PF11784">
    <property type="entry name" value="DUF3320"/>
    <property type="match status" value="1"/>
</dbReference>
<evidence type="ECO:0000313" key="6">
    <source>
        <dbReference type="Proteomes" id="UP000474777"/>
    </source>
</evidence>
<dbReference type="EMBL" id="JAAGWD010000002">
    <property type="protein sequence ID" value="NEM97191.1"/>
    <property type="molecule type" value="Genomic_DNA"/>
</dbReference>
<feature type="domain" description="DUF3320" evidence="1">
    <location>
        <begin position="1788"/>
        <end position="1836"/>
    </location>
</feature>
<gene>
    <name evidence="5" type="ORF">GXP69_05760</name>
</gene>
<dbReference type="RefSeq" id="WP_163913353.1">
    <property type="nucleotide sequence ID" value="NZ_JAAGWD010000002.1"/>
</dbReference>
<dbReference type="CDD" id="cd18808">
    <property type="entry name" value="SF1_C_Upf1"/>
    <property type="match status" value="1"/>
</dbReference>
<dbReference type="Proteomes" id="UP000474777">
    <property type="component" value="Unassembled WGS sequence"/>
</dbReference>
<reference evidence="5 6" key="1">
    <citation type="submission" date="2020-02" db="EMBL/GenBank/DDBJ databases">
        <authorList>
            <person name="Kim M.K."/>
        </authorList>
    </citation>
    <scope>NUCLEOTIDE SEQUENCE [LARGE SCALE GENOMIC DNA]</scope>
    <source>
        <strain evidence="5 6">BT327</strain>
    </source>
</reference>
<dbReference type="FunFam" id="3.40.960.10:FF:000002">
    <property type="entry name" value="DNA helicase related protein"/>
    <property type="match status" value="1"/>
</dbReference>
<proteinExistence type="predicted"/>
<dbReference type="Pfam" id="PF18741">
    <property type="entry name" value="MTES_1575"/>
    <property type="match status" value="1"/>
</dbReference>
<comment type="caution">
    <text evidence="5">The sequence shown here is derived from an EMBL/GenBank/DDBJ whole genome shotgun (WGS) entry which is preliminary data.</text>
</comment>
<name>A0A6B3LUN7_9BACT</name>
<dbReference type="GO" id="GO:0004386">
    <property type="term" value="F:helicase activity"/>
    <property type="evidence" value="ECO:0007669"/>
    <property type="project" value="InterPro"/>
</dbReference>
<accession>A0A6B3LUN7</accession>
<dbReference type="InterPro" id="IPR027417">
    <property type="entry name" value="P-loop_NTPase"/>
</dbReference>
<dbReference type="SUPFAM" id="SSF52980">
    <property type="entry name" value="Restriction endonuclease-like"/>
    <property type="match status" value="1"/>
</dbReference>
<dbReference type="Pfam" id="PF13195">
    <property type="entry name" value="DUF4011"/>
    <property type="match status" value="1"/>
</dbReference>
<dbReference type="SUPFAM" id="SSF52540">
    <property type="entry name" value="P-loop containing nucleoside triphosphate hydrolases"/>
    <property type="match status" value="1"/>
</dbReference>
<sequence length="1956" mass="220298">MTSLEIEFIYSPFINYAMQQNHVSVVRKILIKNTSELDIRNISIKLTSDPDFITAWEHRVDVLKAGESFELDAVHLKVSSSYLSNLSEKILGNFTLNITSESNILFTGSYPVSVLAYDQWSGAAILPEMIAAFVTPNHAQISKIISKAATILERWTGSPSFDEYQSRNPDRVRKQMAALYEAIASLEIVYCSVPASFEENGQRIRMCDTIFTHKLANCLDISLLYAACLEAVGIYPLLIFTKGHAFVGGWLIEESFADPVNDDPSLLTKRTADGINEIVLVEATSMNAGRPVSFDAASAAANHHMKKDDEFGLFVDIHRTRFSGIRPLPLRVHTSDGWEIVEVEPLKERKNDAPEALTAGVEVPEVEQIKVSKQRLWERKLLDLTLRNNLLNIRLTKSTLQLITINLSQFEDSLADGKEFQILSKPADWEPPLRNTGIYQALHQSDPIVDLVKYEFTQKRLRSYLTETELQHSITSIYRSSRQAIEENGANTLYIALGLLKWYETPASERPRYAPILLLPVEIIRKSAQKGYVIRSREEETMMNITLLEMLRQDFGINIGGLENLPKDESGVDVKLVFNTIRKGIMSHSRWDVEEQALLGTFSFSKFILWNDIHYNADKLSENKIVKSLISGMLEWQPETTHEVKVLDTELHPTEVALPISTDSSQLEAILNSAQGKSFVLHGPPGTGKSQTITNIIANALYAGKKVLFVSAKKAALEVVENRLESIGIGAFCLELHSNKSKKSAVLEQLKRASEINRKTSPQNFESEAERLLATRSELNDYVQALHKKHRFGFSLFDAFSQYSQLGQAQDNLTFTPAQLEHLNPSKLTEWQDIVDQIQVIGSVCGHPYQHPLEAVQVKQYAQQLKGDARQIIDSYKNLLLRYQEEMTSICGILKVNPQLKSREEAEDLVQLTALFLRLPDIPASLLNVENVEQSLSQVIGLAAHGKQRDALKQQLLQKFSKSVLEFSAEQALQCWTIANQQWFLPKFLKQASIAKDLKKHSSTGTLAKQEVPDILKQIIAYQAEHESIEKATHLPQLLGFLWQNETCNWDSLIEICNILIEINRKGITLNTASKSKEWRNALAGEFGEGSKVYFTFHERKLTSLQQLFHEIGQKESELQRLLGIDFKGLKVQDAHWVTNNLVYVDRWMSAIDEVRDWINWLQIREKAIAIGLEPLITFYENGSIATEEVGLCFKKSLYRACSEYIIDQEPQLSAFNGKLFEEKIKKFKELSKSFEQLTKEELYARLAAKIPSFAQEASQSSEIGILQRNIRNNGRATSIRKLFDSIPNLLPRLCPCMLMSPISVAQYFDVNSTKFDLVIFDEASQMPTCEAVGAIARGTNVIVVGDPKQMPPTSFFGSNAIDEDNIELEDLESILDDCLALSMPSHYLLWHYRSKHESLIAFSNAKYYDNQLLTFPSTDDITTKVQHVAVEGYYDKGKTRQNLEEAKAIIDEVIQRLSDPVLAQKSIGIVTFSVVQQNLIEDLLNEVFKARPELESIALESEEPLFIKNLENVQGDERDVILFSIGYGPDKHGKVSLNFGPINREGGWRRLNVAVSRARYEMKVFSTLRSDQIDITRTASEGVAGLKGFLAYAEKGKSALPGRSVLTAGKELSFEHAIAEEIRKCGYEVHTAIGCSDYKIDIGIINPANPAEYILGVLCDGHNYFSAKTSRDREIVQADVLRLLGWNIHKVWSIDWWENPQKTVSDILLAVKQAEEQRDTLFNPKVETSSTTTHSYSEPMLKSINFGSSPLMEEVGDVDVVTEVSCATAALPYEVCQLESVLTSSSDDFLQPWNRDKIAQQIMQVLTTESPISQNLLCKRVLAAWGISRNGSRVNAHLESLFSELPINKTQLGKSVILWTEEQSPESYASFRVSVQETQKREADDLPPEEIANGIREILINQISLPKSDLIRETSKLFGYARLGTNVEMAMTSGIEHAVRLGYALEDNERLILAD</sequence>
<dbReference type="PANTHER" id="PTHR10887:SF530">
    <property type="entry name" value="SUPERFAMILY I DNA HELICASES"/>
    <property type="match status" value="1"/>
</dbReference>
<dbReference type="InterPro" id="IPR047187">
    <property type="entry name" value="SF1_C_Upf1"/>
</dbReference>
<feature type="domain" description="Restriction endonuclease type II-like" evidence="4">
    <location>
        <begin position="1615"/>
        <end position="1709"/>
    </location>
</feature>
<feature type="domain" description="DNA2/NAM7 helicase helicase" evidence="2">
    <location>
        <begin position="662"/>
        <end position="775"/>
    </location>
</feature>
<dbReference type="InterPro" id="IPR041679">
    <property type="entry name" value="DNA2/NAM7-like_C"/>
</dbReference>
<dbReference type="InterPro" id="IPR041677">
    <property type="entry name" value="DNA2/NAM7_AAA_11"/>
</dbReference>
<evidence type="ECO:0000259" key="4">
    <source>
        <dbReference type="Pfam" id="PF18741"/>
    </source>
</evidence>
<dbReference type="FunFam" id="3.40.50.300:FF:002063">
    <property type="entry name" value="DNA helicase related protein"/>
    <property type="match status" value="1"/>
</dbReference>
<evidence type="ECO:0000313" key="5">
    <source>
        <dbReference type="EMBL" id="NEM97191.1"/>
    </source>
</evidence>